<dbReference type="Proteomes" id="UP000031523">
    <property type="component" value="Chromosome"/>
</dbReference>
<dbReference type="SMART" id="SM00331">
    <property type="entry name" value="PP2C_SIG"/>
    <property type="match status" value="1"/>
</dbReference>
<evidence type="ECO:0000256" key="1">
    <source>
        <dbReference type="ARBA" id="ARBA00022801"/>
    </source>
</evidence>
<accession>A0A0B5EYH1</accession>
<keyword evidence="1" id="KW-0378">Hydrolase</keyword>
<dbReference type="Gene3D" id="3.60.40.10">
    <property type="entry name" value="PPM-type phosphatase domain"/>
    <property type="match status" value="1"/>
</dbReference>
<dbReference type="PANTHER" id="PTHR43156:SF2">
    <property type="entry name" value="STAGE II SPORULATION PROTEIN E"/>
    <property type="match status" value="1"/>
</dbReference>
<evidence type="ECO:0000259" key="3">
    <source>
        <dbReference type="SMART" id="SM00331"/>
    </source>
</evidence>
<dbReference type="InterPro" id="IPR052016">
    <property type="entry name" value="Bact_Sigma-Reg"/>
</dbReference>
<evidence type="ECO:0000313" key="5">
    <source>
        <dbReference type="Proteomes" id="UP000031523"/>
    </source>
</evidence>
<dbReference type="FunFam" id="3.60.40.10:FF:000058">
    <property type="entry name" value="Stage II sporulation protein E"/>
    <property type="match status" value="1"/>
</dbReference>
<dbReference type="GO" id="GO:0016791">
    <property type="term" value="F:phosphatase activity"/>
    <property type="evidence" value="ECO:0007669"/>
    <property type="project" value="TreeGrafter"/>
</dbReference>
<feature type="transmembrane region" description="Helical" evidence="2">
    <location>
        <begin position="102"/>
        <end position="121"/>
    </location>
</feature>
<proteinExistence type="predicted"/>
<dbReference type="EMBL" id="CP010519">
    <property type="protein sequence ID" value="AJE84370.1"/>
    <property type="molecule type" value="Genomic_DNA"/>
</dbReference>
<feature type="domain" description="PPM-type phosphatase" evidence="3">
    <location>
        <begin position="150"/>
        <end position="375"/>
    </location>
</feature>
<sequence>MPDAVALSLHGANADPSLRPQRRSLSRTFFLVLPVLLIVFGIYYDAATPALYTALPMFTAAPLLAAPVYTTRGVALTGAFATLAVFLLRVQDADLDEVEGTTEAITVVTVSFLALLMNGVVRRSGDQLASAREIAEAAQRAVLPEPPDRFAGLQIAVRYEAAQAGAFIGGDLYTVQDTPYGIRMIVGDVRGKGMGAVSTVAVLIGTFREAAEQEVTLEAVARRLDHALAREAGLRRGTEDFEAFTTAVLAEVVHEGRTVRLLNRGHPGPLLLDAEGGLRVLSASRAALPLGLAELSTEPDRTDEAEFPLGATLLFHTDGLSEARDAEGVFYDPVARLRGRVFPAPSALLTLLVEEVRAHTGGGARDDMALLAVRRPAAGNGTANGQGGTGTSEG</sequence>
<dbReference type="InterPro" id="IPR001932">
    <property type="entry name" value="PPM-type_phosphatase-like_dom"/>
</dbReference>
<dbReference type="PANTHER" id="PTHR43156">
    <property type="entry name" value="STAGE II SPORULATION PROTEIN E-RELATED"/>
    <property type="match status" value="1"/>
</dbReference>
<name>A0A0B5EYH1_STRA4</name>
<keyword evidence="5" id="KW-1185">Reference proteome</keyword>
<gene>
    <name evidence="4" type="ORF">SLNWT_3994</name>
</gene>
<evidence type="ECO:0000256" key="2">
    <source>
        <dbReference type="SAM" id="Phobius"/>
    </source>
</evidence>
<dbReference type="SUPFAM" id="SSF81606">
    <property type="entry name" value="PP2C-like"/>
    <property type="match status" value="1"/>
</dbReference>
<keyword evidence="2" id="KW-0472">Membrane</keyword>
<reference evidence="4 5" key="1">
    <citation type="submission" date="2015-01" db="EMBL/GenBank/DDBJ databases">
        <title>Enhanced salinomycin production by adjusting the supply of polyketide extender units in Streptomyce albus DSM 41398.</title>
        <authorList>
            <person name="Lu C."/>
        </authorList>
    </citation>
    <scope>NUCLEOTIDE SEQUENCE [LARGE SCALE GENOMIC DNA]</scope>
    <source>
        <strain evidence="5">ATCC 21838 / DSM 41398 / FERM P-419 / JCM 4703 / NBRC 107858</strain>
    </source>
</reference>
<dbReference type="InterPro" id="IPR036457">
    <property type="entry name" value="PPM-type-like_dom_sf"/>
</dbReference>
<evidence type="ECO:0000313" key="4">
    <source>
        <dbReference type="EMBL" id="AJE84370.1"/>
    </source>
</evidence>
<dbReference type="Pfam" id="PF07228">
    <property type="entry name" value="SpoIIE"/>
    <property type="match status" value="1"/>
</dbReference>
<dbReference type="KEGG" id="sals:SLNWT_3994"/>
<feature type="transmembrane region" description="Helical" evidence="2">
    <location>
        <begin position="73"/>
        <end position="90"/>
    </location>
</feature>
<organism evidence="4 5">
    <name type="scientific">Streptomyces albus (strain ATCC 21838 / DSM 41398 / FERM P-419 / JCM 4703 / NBRC 107858)</name>
    <dbReference type="NCBI Taxonomy" id="1081613"/>
    <lineage>
        <taxon>Bacteria</taxon>
        <taxon>Bacillati</taxon>
        <taxon>Actinomycetota</taxon>
        <taxon>Actinomycetes</taxon>
        <taxon>Kitasatosporales</taxon>
        <taxon>Streptomycetaceae</taxon>
        <taxon>Streptomyces</taxon>
    </lineage>
</organism>
<keyword evidence="2" id="KW-0812">Transmembrane</keyword>
<feature type="transmembrane region" description="Helical" evidence="2">
    <location>
        <begin position="28"/>
        <end position="44"/>
    </location>
</feature>
<dbReference type="AlphaFoldDB" id="A0A0B5EYH1"/>
<keyword evidence="2" id="KW-1133">Transmembrane helix</keyword>
<protein>
    <recommendedName>
        <fullName evidence="3">PPM-type phosphatase domain-containing protein</fullName>
    </recommendedName>
</protein>